<dbReference type="EMBL" id="BMAW01060970">
    <property type="protein sequence ID" value="GFT28920.1"/>
    <property type="molecule type" value="Genomic_DNA"/>
</dbReference>
<dbReference type="OrthoDB" id="6461469at2759"/>
<feature type="compositionally biased region" description="Basic and acidic residues" evidence="1">
    <location>
        <begin position="87"/>
        <end position="106"/>
    </location>
</feature>
<evidence type="ECO:0000313" key="3">
    <source>
        <dbReference type="Proteomes" id="UP000887013"/>
    </source>
</evidence>
<evidence type="ECO:0000313" key="2">
    <source>
        <dbReference type="EMBL" id="GFT28920.1"/>
    </source>
</evidence>
<comment type="caution">
    <text evidence="2">The sequence shown here is derived from an EMBL/GenBank/DDBJ whole genome shotgun (WGS) entry which is preliminary data.</text>
</comment>
<evidence type="ECO:0000256" key="1">
    <source>
        <dbReference type="SAM" id="MobiDB-lite"/>
    </source>
</evidence>
<gene>
    <name evidence="2" type="ORF">NPIL_244901</name>
</gene>
<organism evidence="2 3">
    <name type="scientific">Nephila pilipes</name>
    <name type="common">Giant wood spider</name>
    <name type="synonym">Nephila maculata</name>
    <dbReference type="NCBI Taxonomy" id="299642"/>
    <lineage>
        <taxon>Eukaryota</taxon>
        <taxon>Metazoa</taxon>
        <taxon>Ecdysozoa</taxon>
        <taxon>Arthropoda</taxon>
        <taxon>Chelicerata</taxon>
        <taxon>Arachnida</taxon>
        <taxon>Araneae</taxon>
        <taxon>Araneomorphae</taxon>
        <taxon>Entelegynae</taxon>
        <taxon>Araneoidea</taxon>
        <taxon>Nephilidae</taxon>
        <taxon>Nephila</taxon>
    </lineage>
</organism>
<feature type="region of interest" description="Disordered" evidence="1">
    <location>
        <begin position="87"/>
        <end position="118"/>
    </location>
</feature>
<reference evidence="2" key="1">
    <citation type="submission" date="2020-08" db="EMBL/GenBank/DDBJ databases">
        <title>Multicomponent nature underlies the extraordinary mechanical properties of spider dragline silk.</title>
        <authorList>
            <person name="Kono N."/>
            <person name="Nakamura H."/>
            <person name="Mori M."/>
            <person name="Yoshida Y."/>
            <person name="Ohtoshi R."/>
            <person name="Malay A.D."/>
            <person name="Moran D.A.P."/>
            <person name="Tomita M."/>
            <person name="Numata K."/>
            <person name="Arakawa K."/>
        </authorList>
    </citation>
    <scope>NUCLEOTIDE SEQUENCE</scope>
</reference>
<accession>A0A8X6TN77</accession>
<dbReference type="AlphaFoldDB" id="A0A8X6TN77"/>
<protein>
    <submittedName>
        <fullName evidence="2">Uncharacterized protein</fullName>
    </submittedName>
</protein>
<dbReference type="Proteomes" id="UP000887013">
    <property type="component" value="Unassembled WGS sequence"/>
</dbReference>
<proteinExistence type="predicted"/>
<keyword evidence="3" id="KW-1185">Reference proteome</keyword>
<name>A0A8X6TN77_NEPPI</name>
<sequence length="118" mass="13565">MGSSNVCILELDFIPPPFAREGVKAFPRRKFLGRPEAIRELLKELNDEENYISEDESQNEDSVEIQNYEFTDSDKDENDELLFESTDEGKSILEKQTQEDENKNLKSEANAEVSNKSD</sequence>